<evidence type="ECO:0000313" key="2">
    <source>
        <dbReference type="Proteomes" id="UP000616151"/>
    </source>
</evidence>
<organism evidence="1 2">
    <name type="scientific">Taklimakanibacter albus</name>
    <dbReference type="NCBI Taxonomy" id="2800327"/>
    <lineage>
        <taxon>Bacteria</taxon>
        <taxon>Pseudomonadati</taxon>
        <taxon>Pseudomonadota</taxon>
        <taxon>Alphaproteobacteria</taxon>
        <taxon>Hyphomicrobiales</taxon>
        <taxon>Aestuariivirgaceae</taxon>
        <taxon>Taklimakanibacter</taxon>
    </lineage>
</organism>
<reference evidence="1" key="1">
    <citation type="submission" date="2021-01" db="EMBL/GenBank/DDBJ databases">
        <authorList>
            <person name="Sun Q."/>
        </authorList>
    </citation>
    <scope>NUCLEOTIDE SEQUENCE</scope>
    <source>
        <strain evidence="1">YIM B02566</strain>
    </source>
</reference>
<sequence>MRLTFVLTLPTVLLIAGCMPIAADGVLEVTGVVTDAQGRPFEKCSFELFHSAGGRSILRREINGEFGIHTVGPPRSQDYIVEISCQDARTRFRSAPVSIGGATPTNLGRIKLERM</sequence>
<protein>
    <submittedName>
        <fullName evidence="1">Uncharacterized protein</fullName>
    </submittedName>
</protein>
<evidence type="ECO:0000313" key="1">
    <source>
        <dbReference type="EMBL" id="MBK1865674.1"/>
    </source>
</evidence>
<dbReference type="EMBL" id="JAENHL010000006">
    <property type="protein sequence ID" value="MBK1865674.1"/>
    <property type="molecule type" value="Genomic_DNA"/>
</dbReference>
<comment type="caution">
    <text evidence="1">The sequence shown here is derived from an EMBL/GenBank/DDBJ whole genome shotgun (WGS) entry which is preliminary data.</text>
</comment>
<keyword evidence="2" id="KW-1185">Reference proteome</keyword>
<gene>
    <name evidence="1" type="ORF">JHL16_04870</name>
</gene>
<name>A0ACC5QZ40_9HYPH</name>
<proteinExistence type="predicted"/>
<accession>A0ACC5QZ40</accession>
<dbReference type="Proteomes" id="UP000616151">
    <property type="component" value="Unassembled WGS sequence"/>
</dbReference>